<keyword evidence="1" id="KW-1133">Transmembrane helix</keyword>
<proteinExistence type="predicted"/>
<evidence type="ECO:0000256" key="1">
    <source>
        <dbReference type="SAM" id="Phobius"/>
    </source>
</evidence>
<dbReference type="EMBL" id="QYAC01000004">
    <property type="protein sequence ID" value="MBL3679540.1"/>
    <property type="molecule type" value="Genomic_DNA"/>
</dbReference>
<organism evidence="2 3">
    <name type="scientific">Leucobacter chromiireducens subsp. solipictus</name>
    <dbReference type="NCBI Taxonomy" id="398235"/>
    <lineage>
        <taxon>Bacteria</taxon>
        <taxon>Bacillati</taxon>
        <taxon>Actinomycetota</taxon>
        <taxon>Actinomycetes</taxon>
        <taxon>Micrococcales</taxon>
        <taxon>Microbacteriaceae</taxon>
        <taxon>Leucobacter</taxon>
    </lineage>
</organism>
<comment type="caution">
    <text evidence="2">The sequence shown here is derived from an EMBL/GenBank/DDBJ whole genome shotgun (WGS) entry which is preliminary data.</text>
</comment>
<name>A0ABS1SG72_9MICO</name>
<evidence type="ECO:0000313" key="3">
    <source>
        <dbReference type="Proteomes" id="UP001645859"/>
    </source>
</evidence>
<feature type="transmembrane region" description="Helical" evidence="1">
    <location>
        <begin position="22"/>
        <end position="47"/>
    </location>
</feature>
<keyword evidence="3" id="KW-1185">Reference proteome</keyword>
<gene>
    <name evidence="2" type="ORF">D3230_09600</name>
</gene>
<dbReference type="RefSeq" id="WP_202344800.1">
    <property type="nucleotide sequence ID" value="NZ_BAAAPI010000006.1"/>
</dbReference>
<protein>
    <submittedName>
        <fullName evidence="2">Uncharacterized protein</fullName>
    </submittedName>
</protein>
<accession>A0ABS1SG72</accession>
<evidence type="ECO:0000313" key="2">
    <source>
        <dbReference type="EMBL" id="MBL3679540.1"/>
    </source>
</evidence>
<keyword evidence="1" id="KW-0812">Transmembrane</keyword>
<keyword evidence="1" id="KW-0472">Membrane</keyword>
<reference evidence="2 3" key="1">
    <citation type="submission" date="2018-09" db="EMBL/GenBank/DDBJ databases">
        <title>Comparative genomics of Leucobacter spp.</title>
        <authorList>
            <person name="Reis A.C."/>
            <person name="Kolvenbach B.A."/>
            <person name="Corvini P.F.X."/>
            <person name="Nunes O.C."/>
        </authorList>
    </citation>
    <scope>NUCLEOTIDE SEQUENCE [LARGE SCALE GENOMIC DNA]</scope>
    <source>
        <strain evidence="2 3">TAN 31504</strain>
    </source>
</reference>
<sequence length="176" mass="19055">MGEQLDFVETTVERRPLNRSRVLVTVALSVAAILALVGAGSLAWNFLVYHPTERGSCLISNPQECKSLTVETIEDMGHVSLPQDARVLRSGSSKTLKSATSYAVVELPGDSELILNSNYRETKSDGTAPAYVRDAGLVSVDTAAAFTESSNVIRKVFVGSGEGGERLAYIEEWRDF</sequence>
<dbReference type="Proteomes" id="UP001645859">
    <property type="component" value="Unassembled WGS sequence"/>
</dbReference>